<evidence type="ECO:0000256" key="1">
    <source>
        <dbReference type="ARBA" id="ARBA00023015"/>
    </source>
</evidence>
<dbReference type="EMBL" id="RCXO01000004">
    <property type="protein sequence ID" value="RYT81864.1"/>
    <property type="molecule type" value="Genomic_DNA"/>
</dbReference>
<dbReference type="InterPro" id="IPR018062">
    <property type="entry name" value="HTH_AraC-typ_CS"/>
</dbReference>
<dbReference type="PRINTS" id="PR00032">
    <property type="entry name" value="HTHARAC"/>
</dbReference>
<protein>
    <submittedName>
        <fullName evidence="4">AraC family transcriptional regulator</fullName>
    </submittedName>
</protein>
<dbReference type="Proteomes" id="UP000291191">
    <property type="component" value="Unassembled WGS sequence"/>
</dbReference>
<dbReference type="InterPro" id="IPR020449">
    <property type="entry name" value="Tscrpt_reg_AraC-type_HTH"/>
</dbReference>
<evidence type="ECO:0000313" key="4">
    <source>
        <dbReference type="EMBL" id="RYT81864.1"/>
    </source>
</evidence>
<dbReference type="GO" id="GO:0043565">
    <property type="term" value="F:sequence-specific DNA binding"/>
    <property type="evidence" value="ECO:0007669"/>
    <property type="project" value="InterPro"/>
</dbReference>
<dbReference type="Pfam" id="PF12833">
    <property type="entry name" value="HTH_18"/>
    <property type="match status" value="1"/>
</dbReference>
<organism evidence="4 5">
    <name type="scientific">Bacteroides intestinalis</name>
    <dbReference type="NCBI Taxonomy" id="329854"/>
    <lineage>
        <taxon>Bacteria</taxon>
        <taxon>Pseudomonadati</taxon>
        <taxon>Bacteroidota</taxon>
        <taxon>Bacteroidia</taxon>
        <taxon>Bacteroidales</taxon>
        <taxon>Bacteroidaceae</taxon>
        <taxon>Bacteroides</taxon>
    </lineage>
</organism>
<dbReference type="PROSITE" id="PS00041">
    <property type="entry name" value="HTH_ARAC_FAMILY_1"/>
    <property type="match status" value="1"/>
</dbReference>
<dbReference type="InterPro" id="IPR009057">
    <property type="entry name" value="Homeodomain-like_sf"/>
</dbReference>
<evidence type="ECO:0000313" key="5">
    <source>
        <dbReference type="Proteomes" id="UP000291191"/>
    </source>
</evidence>
<proteinExistence type="predicted"/>
<dbReference type="OrthoDB" id="9779074at2"/>
<reference evidence="4 5" key="1">
    <citation type="journal article" date="2019" name="Science, e1252229">
        <title>Invertible promoters mediate bacterial phase variation, antibiotic resistance, and host adaptation in the gut.</title>
        <authorList>
            <person name="Jiang X."/>
            <person name="Hall A.B."/>
            <person name="Arthur T.D."/>
            <person name="Plichta D.R."/>
            <person name="Covington C.T."/>
            <person name="Poyet M."/>
            <person name="Crothers J."/>
            <person name="Moses P.L."/>
            <person name="Tolonen A.C."/>
            <person name="Vlamakis H."/>
            <person name="Alm E.J."/>
            <person name="Xavier R.J."/>
        </authorList>
    </citation>
    <scope>NUCLEOTIDE SEQUENCE [LARGE SCALE GENOMIC DNA]</scope>
    <source>
        <strain evidence="5">bf_0095</strain>
    </source>
</reference>
<dbReference type="PANTHER" id="PTHR43280:SF2">
    <property type="entry name" value="HTH-TYPE TRANSCRIPTIONAL REGULATOR EXSA"/>
    <property type="match status" value="1"/>
</dbReference>
<dbReference type="InterPro" id="IPR018060">
    <property type="entry name" value="HTH_AraC"/>
</dbReference>
<keyword evidence="1" id="KW-0805">Transcription regulation</keyword>
<keyword evidence="2" id="KW-0238">DNA-binding</keyword>
<gene>
    <name evidence="4" type="ORF">EAJ06_04890</name>
</gene>
<dbReference type="PROSITE" id="PS01124">
    <property type="entry name" value="HTH_ARAC_FAMILY_2"/>
    <property type="match status" value="1"/>
</dbReference>
<evidence type="ECO:0000256" key="2">
    <source>
        <dbReference type="ARBA" id="ARBA00023125"/>
    </source>
</evidence>
<dbReference type="AlphaFoldDB" id="A0A415AJI6"/>
<dbReference type="SUPFAM" id="SSF46689">
    <property type="entry name" value="Homeodomain-like"/>
    <property type="match status" value="1"/>
</dbReference>
<name>A0A415AJI6_9BACE</name>
<sequence>MVIYIPNERYIVTLRLGGKGNNFLPTFHYQTLKKCRIKSLFSDFCVYICKQQNNNIMPFFILKTLLICTFLLTWAVLGLASISLIWRNKHKKDLAILLAPILLIYWGLTSYSTLYENFFLLQRTSLLPTLYCWGLTFLPPLLYFFIRFRITGIFPQKSQWWKHMLPSMVLSCCYILMSVLSPVADRLTYSWAEILSSFPAWWTLFRLTCIITGITQTFIYVLLLRNMNETDCIFLKSASDIQRKSILISGFFFMFLLNMFTSSYICNLLYNLCIGILSGYIFYNSLLHQFVKQKLKLRIYRETSSQFPVNNLNQQLESKSEKEVVEKEVLINGKKNSKVYLTPQKIDEINQLLQTPEFIYDQKIKLEQFAQRVAVNSTYLNRYFNQEYGCSFLQYLTSLRIEKAEMLLRDSNAEIEDICYNTGFNSPSAFHKAFKNRYGCSPSEWRRRCLT</sequence>
<dbReference type="GO" id="GO:0003700">
    <property type="term" value="F:DNA-binding transcription factor activity"/>
    <property type="evidence" value="ECO:0007669"/>
    <property type="project" value="InterPro"/>
</dbReference>
<evidence type="ECO:0000256" key="3">
    <source>
        <dbReference type="ARBA" id="ARBA00023163"/>
    </source>
</evidence>
<dbReference type="SMART" id="SM00342">
    <property type="entry name" value="HTH_ARAC"/>
    <property type="match status" value="1"/>
</dbReference>
<keyword evidence="3" id="KW-0804">Transcription</keyword>
<dbReference type="PANTHER" id="PTHR43280">
    <property type="entry name" value="ARAC-FAMILY TRANSCRIPTIONAL REGULATOR"/>
    <property type="match status" value="1"/>
</dbReference>
<dbReference type="Gene3D" id="1.10.10.60">
    <property type="entry name" value="Homeodomain-like"/>
    <property type="match status" value="2"/>
</dbReference>
<comment type="caution">
    <text evidence="4">The sequence shown here is derived from an EMBL/GenBank/DDBJ whole genome shotgun (WGS) entry which is preliminary data.</text>
</comment>
<accession>A0A415AJI6</accession>
<keyword evidence="5" id="KW-1185">Reference proteome</keyword>